<keyword evidence="5" id="KW-1185">Reference proteome</keyword>
<accession>A0ABZ2YCK0</accession>
<dbReference type="InterPro" id="IPR003784">
    <property type="entry name" value="BioY"/>
</dbReference>
<gene>
    <name evidence="4" type="ORF">QBE54_10515</name>
</gene>
<dbReference type="EMBL" id="CP121689">
    <property type="protein sequence ID" value="WZL76001.1"/>
    <property type="molecule type" value="Genomic_DNA"/>
</dbReference>
<protein>
    <recommendedName>
        <fullName evidence="2">Biotin transporter</fullName>
    </recommendedName>
</protein>
<feature type="transmembrane region" description="Helical" evidence="3">
    <location>
        <begin position="7"/>
        <end position="24"/>
    </location>
</feature>
<feature type="transmembrane region" description="Helical" evidence="3">
    <location>
        <begin position="55"/>
        <end position="76"/>
    </location>
</feature>
<reference evidence="4 5" key="1">
    <citation type="submission" date="2023-03" db="EMBL/GenBank/DDBJ databases">
        <title>Novel Species.</title>
        <authorList>
            <person name="Ma S."/>
        </authorList>
    </citation>
    <scope>NUCLEOTIDE SEQUENCE [LARGE SCALE GENOMIC DNA]</scope>
    <source>
        <strain evidence="4 5">B11</strain>
    </source>
</reference>
<dbReference type="Pfam" id="PF02632">
    <property type="entry name" value="BioY"/>
    <property type="match status" value="1"/>
</dbReference>
<comment type="similarity">
    <text evidence="1 2">Belongs to the BioY family.</text>
</comment>
<name>A0ABZ2YCK0_9BACT</name>
<dbReference type="PANTHER" id="PTHR34295">
    <property type="entry name" value="BIOTIN TRANSPORTER BIOY"/>
    <property type="match status" value="1"/>
</dbReference>
<feature type="transmembrane region" description="Helical" evidence="3">
    <location>
        <begin position="30"/>
        <end position="48"/>
    </location>
</feature>
<feature type="transmembrane region" description="Helical" evidence="3">
    <location>
        <begin position="157"/>
        <end position="176"/>
    </location>
</feature>
<keyword evidence="2 3" id="KW-0472">Membrane</keyword>
<keyword evidence="3" id="KW-0812">Transmembrane</keyword>
<evidence type="ECO:0000313" key="4">
    <source>
        <dbReference type="EMBL" id="WZL76001.1"/>
    </source>
</evidence>
<feature type="transmembrane region" description="Helical" evidence="3">
    <location>
        <begin position="82"/>
        <end position="101"/>
    </location>
</feature>
<keyword evidence="2" id="KW-1003">Cell membrane</keyword>
<proteinExistence type="inferred from homology"/>
<feature type="transmembrane region" description="Helical" evidence="3">
    <location>
        <begin position="113"/>
        <end position="137"/>
    </location>
</feature>
<dbReference type="Proteomes" id="UP001461341">
    <property type="component" value="Chromosome"/>
</dbReference>
<dbReference type="PANTHER" id="PTHR34295:SF1">
    <property type="entry name" value="BIOTIN TRANSPORTER BIOY"/>
    <property type="match status" value="1"/>
</dbReference>
<sequence length="184" mass="20420">MHFQSLRLARCALVVALCVVSSLFSRYAQGVVPFSVLPFVVVLSGWLLRPQEAFWSLSAYVLLGLLGLPVFASPPFGGPTYLFKPTFGFLLGFVLGAFLISALKDKKLFRKSILGVIFLSELGMLIIYLPGLFYLWLAFSLFMGKPIGFNRVLQVGFYPFLGFDVVKAFLAGMLFWKTKGRIAA</sequence>
<evidence type="ECO:0000256" key="2">
    <source>
        <dbReference type="PIRNR" id="PIRNR016661"/>
    </source>
</evidence>
<dbReference type="Gene3D" id="1.10.1760.20">
    <property type="match status" value="1"/>
</dbReference>
<keyword evidence="3" id="KW-1133">Transmembrane helix</keyword>
<dbReference type="PIRSF" id="PIRSF016661">
    <property type="entry name" value="BioY"/>
    <property type="match status" value="1"/>
</dbReference>
<evidence type="ECO:0000313" key="5">
    <source>
        <dbReference type="Proteomes" id="UP001461341"/>
    </source>
</evidence>
<organism evidence="4 5">
    <name type="scientific">Thermatribacter velox</name>
    <dbReference type="NCBI Taxonomy" id="3039681"/>
    <lineage>
        <taxon>Bacteria</taxon>
        <taxon>Pseudomonadati</taxon>
        <taxon>Atribacterota</taxon>
        <taxon>Atribacteria</taxon>
        <taxon>Atribacterales</taxon>
        <taxon>Thermatribacteraceae</taxon>
        <taxon>Thermatribacter</taxon>
    </lineage>
</organism>
<keyword evidence="2" id="KW-0813">Transport</keyword>
<evidence type="ECO:0000256" key="3">
    <source>
        <dbReference type="SAM" id="Phobius"/>
    </source>
</evidence>
<comment type="subcellular location">
    <subcellularLocation>
        <location evidence="2">Cell membrane</location>
        <topology evidence="2">Multi-pass membrane protein</topology>
    </subcellularLocation>
</comment>
<evidence type="ECO:0000256" key="1">
    <source>
        <dbReference type="ARBA" id="ARBA00010692"/>
    </source>
</evidence>
<dbReference type="RefSeq" id="WP_369018155.1">
    <property type="nucleotide sequence ID" value="NZ_CP121689.1"/>
</dbReference>